<name>A0A165T504_9APHY</name>
<feature type="transmembrane region" description="Helical" evidence="1">
    <location>
        <begin position="20"/>
        <end position="40"/>
    </location>
</feature>
<reference evidence="2 3" key="1">
    <citation type="journal article" date="2016" name="Mol. Biol. Evol.">
        <title>Comparative Genomics of Early-Diverging Mushroom-Forming Fungi Provides Insights into the Origins of Lignocellulose Decay Capabilities.</title>
        <authorList>
            <person name="Nagy L.G."/>
            <person name="Riley R."/>
            <person name="Tritt A."/>
            <person name="Adam C."/>
            <person name="Daum C."/>
            <person name="Floudas D."/>
            <person name="Sun H."/>
            <person name="Yadav J.S."/>
            <person name="Pangilinan J."/>
            <person name="Larsson K.H."/>
            <person name="Matsuura K."/>
            <person name="Barry K."/>
            <person name="Labutti K."/>
            <person name="Kuo R."/>
            <person name="Ohm R.A."/>
            <person name="Bhattacharya S.S."/>
            <person name="Shirouzu T."/>
            <person name="Yoshinaga Y."/>
            <person name="Martin F.M."/>
            <person name="Grigoriev I.V."/>
            <person name="Hibbett D.S."/>
        </authorList>
    </citation>
    <scope>NUCLEOTIDE SEQUENCE [LARGE SCALE GENOMIC DNA]</scope>
    <source>
        <strain evidence="2 3">L-15889</strain>
    </source>
</reference>
<proteinExistence type="predicted"/>
<keyword evidence="1" id="KW-1133">Transmembrane helix</keyword>
<gene>
    <name evidence="2" type="ORF">DAEQUDRAFT_554333</name>
</gene>
<protein>
    <submittedName>
        <fullName evidence="2">Uncharacterized protein</fullName>
    </submittedName>
</protein>
<organism evidence="2 3">
    <name type="scientific">Daedalea quercina L-15889</name>
    <dbReference type="NCBI Taxonomy" id="1314783"/>
    <lineage>
        <taxon>Eukaryota</taxon>
        <taxon>Fungi</taxon>
        <taxon>Dikarya</taxon>
        <taxon>Basidiomycota</taxon>
        <taxon>Agaricomycotina</taxon>
        <taxon>Agaricomycetes</taxon>
        <taxon>Polyporales</taxon>
        <taxon>Fomitopsis</taxon>
    </lineage>
</organism>
<dbReference type="AlphaFoldDB" id="A0A165T504"/>
<sequence length="90" mass="10174">MIPFAHSPPSSIADTMTLHFWIGVSTQVISVLFSIVWVNLRLTRASYRDTPRVCPYVLFALSTSSNRSLSFLYRSLITRILPLFLSPLVS</sequence>
<accession>A0A165T504</accession>
<evidence type="ECO:0000313" key="3">
    <source>
        <dbReference type="Proteomes" id="UP000076727"/>
    </source>
</evidence>
<evidence type="ECO:0000256" key="1">
    <source>
        <dbReference type="SAM" id="Phobius"/>
    </source>
</evidence>
<keyword evidence="1" id="KW-0812">Transmembrane</keyword>
<keyword evidence="1" id="KW-0472">Membrane</keyword>
<keyword evidence="3" id="KW-1185">Reference proteome</keyword>
<dbReference type="Proteomes" id="UP000076727">
    <property type="component" value="Unassembled WGS sequence"/>
</dbReference>
<dbReference type="EMBL" id="KV429039">
    <property type="protein sequence ID" value="KZT72939.1"/>
    <property type="molecule type" value="Genomic_DNA"/>
</dbReference>
<evidence type="ECO:0000313" key="2">
    <source>
        <dbReference type="EMBL" id="KZT72939.1"/>
    </source>
</evidence>